<feature type="active site" evidence="4">
    <location>
        <position position="40"/>
    </location>
</feature>
<dbReference type="AlphaFoldDB" id="A0A177JTX9"/>
<dbReference type="GO" id="GO:0008984">
    <property type="term" value="F:protein-glutamate methylesterase activity"/>
    <property type="evidence" value="ECO:0007669"/>
    <property type="project" value="UniProtKB-EC"/>
</dbReference>
<dbReference type="Gene3D" id="3.40.50.180">
    <property type="entry name" value="Methylesterase CheB, C-terminal domain"/>
    <property type="match status" value="1"/>
</dbReference>
<evidence type="ECO:0000256" key="1">
    <source>
        <dbReference type="ARBA" id="ARBA00022801"/>
    </source>
</evidence>
<dbReference type="Pfam" id="PF01339">
    <property type="entry name" value="CheB_methylest"/>
    <property type="match status" value="1"/>
</dbReference>
<proteinExistence type="predicted"/>
<feature type="active site" evidence="4">
    <location>
        <position position="13"/>
    </location>
</feature>
<protein>
    <recommendedName>
        <fullName evidence="2">protein-glutamate methylesterase</fullName>
        <ecNumber evidence="2">3.1.1.61</ecNumber>
    </recommendedName>
</protein>
<dbReference type="EC" id="3.1.1.61" evidence="2"/>
<dbReference type="GO" id="GO:0005737">
    <property type="term" value="C:cytoplasm"/>
    <property type="evidence" value="ECO:0007669"/>
    <property type="project" value="InterPro"/>
</dbReference>
<accession>A0A177JTX9</accession>
<feature type="domain" description="CheB-type methylesterase" evidence="5">
    <location>
        <begin position="1"/>
        <end position="190"/>
    </location>
</feature>
<gene>
    <name evidence="6" type="ORF">AX777_20795</name>
</gene>
<dbReference type="EMBL" id="LSTR01000028">
    <property type="protein sequence ID" value="OAH44710.1"/>
    <property type="molecule type" value="Genomic_DNA"/>
</dbReference>
<evidence type="ECO:0000259" key="5">
    <source>
        <dbReference type="PROSITE" id="PS50122"/>
    </source>
</evidence>
<comment type="catalytic activity">
    <reaction evidence="3">
        <text>[protein]-L-glutamate 5-O-methyl ester + H2O = L-glutamyl-[protein] + methanol + H(+)</text>
        <dbReference type="Rhea" id="RHEA:23236"/>
        <dbReference type="Rhea" id="RHEA-COMP:10208"/>
        <dbReference type="Rhea" id="RHEA-COMP:10311"/>
        <dbReference type="ChEBI" id="CHEBI:15377"/>
        <dbReference type="ChEBI" id="CHEBI:15378"/>
        <dbReference type="ChEBI" id="CHEBI:17790"/>
        <dbReference type="ChEBI" id="CHEBI:29973"/>
        <dbReference type="ChEBI" id="CHEBI:82795"/>
        <dbReference type="EC" id="3.1.1.61"/>
    </reaction>
</comment>
<feature type="active site" evidence="4">
    <location>
        <position position="133"/>
    </location>
</feature>
<evidence type="ECO:0000256" key="4">
    <source>
        <dbReference type="PROSITE-ProRule" id="PRU00050"/>
    </source>
</evidence>
<dbReference type="RefSeq" id="WP_063976409.1">
    <property type="nucleotide sequence ID" value="NZ_DAIQKB010000046.1"/>
</dbReference>
<evidence type="ECO:0000313" key="6">
    <source>
        <dbReference type="EMBL" id="OAH44710.1"/>
    </source>
</evidence>
<dbReference type="InterPro" id="IPR035909">
    <property type="entry name" value="CheB_C"/>
</dbReference>
<dbReference type="GO" id="GO:0006935">
    <property type="term" value="P:chemotaxis"/>
    <property type="evidence" value="ECO:0007669"/>
    <property type="project" value="UniProtKB-UniRule"/>
</dbReference>
<dbReference type="PANTHER" id="PTHR42872">
    <property type="entry name" value="PROTEIN-GLUTAMATE METHYLESTERASE/PROTEIN-GLUTAMINE GLUTAMINASE"/>
    <property type="match status" value="1"/>
</dbReference>
<evidence type="ECO:0000256" key="2">
    <source>
        <dbReference type="ARBA" id="ARBA00039140"/>
    </source>
</evidence>
<keyword evidence="1 4" id="KW-0378">Hydrolase</keyword>
<dbReference type="GO" id="GO:0000156">
    <property type="term" value="F:phosphorelay response regulator activity"/>
    <property type="evidence" value="ECO:0007669"/>
    <property type="project" value="InterPro"/>
</dbReference>
<name>A0A177JTX9_SPHYA</name>
<dbReference type="InterPro" id="IPR000673">
    <property type="entry name" value="Sig_transdc_resp-reg_Me-estase"/>
</dbReference>
<dbReference type="Proteomes" id="UP000077262">
    <property type="component" value="Unassembled WGS sequence"/>
</dbReference>
<dbReference type="PANTHER" id="PTHR42872:SF6">
    <property type="entry name" value="PROTEIN-GLUTAMATE METHYLESTERASE_PROTEIN-GLUTAMINE GLUTAMINASE"/>
    <property type="match status" value="1"/>
</dbReference>
<sequence length="190" mass="19686">MTERPQAVVIGASAGAVQALLKVLPALPATYPIPILVVVHVPSDRDNALVGLFADKCLLKVKEAEEKEPALGGTIYFAPSDYHLLVEQDGTLSLSSDEPVHHSRPAIDVLFQSAADAWGEALAGIILTGANHDGAAGLRAIVEAGGAAIVEDPASAEMPAMPLAALASCPGAKRLGLESIHSYLLELVEK</sequence>
<dbReference type="OrthoDB" id="9791760at2"/>
<dbReference type="PROSITE" id="PS50122">
    <property type="entry name" value="CHEB"/>
    <property type="match status" value="1"/>
</dbReference>
<dbReference type="CDD" id="cd16433">
    <property type="entry name" value="CheB"/>
    <property type="match status" value="1"/>
</dbReference>
<reference evidence="6 7" key="1">
    <citation type="submission" date="2016-02" db="EMBL/GenBank/DDBJ databases">
        <authorList>
            <person name="Wen L."/>
            <person name="He K."/>
            <person name="Yang H."/>
        </authorList>
    </citation>
    <scope>NUCLEOTIDE SEQUENCE [LARGE SCALE GENOMIC DNA]</scope>
    <source>
        <strain evidence="6 7">CD09_2</strain>
    </source>
</reference>
<keyword evidence="4" id="KW-0145">Chemotaxis</keyword>
<evidence type="ECO:0000256" key="3">
    <source>
        <dbReference type="ARBA" id="ARBA00048267"/>
    </source>
</evidence>
<dbReference type="SUPFAM" id="SSF52738">
    <property type="entry name" value="Methylesterase CheB, C-terminal domain"/>
    <property type="match status" value="1"/>
</dbReference>
<evidence type="ECO:0000313" key="7">
    <source>
        <dbReference type="Proteomes" id="UP000077262"/>
    </source>
</evidence>
<comment type="caution">
    <text evidence="6">The sequence shown here is derived from an EMBL/GenBank/DDBJ whole genome shotgun (WGS) entry which is preliminary data.</text>
</comment>
<organism evidence="6 7">
    <name type="scientific">Sphingobium yanoikuyae</name>
    <name type="common">Sphingomonas yanoikuyae</name>
    <dbReference type="NCBI Taxonomy" id="13690"/>
    <lineage>
        <taxon>Bacteria</taxon>
        <taxon>Pseudomonadati</taxon>
        <taxon>Pseudomonadota</taxon>
        <taxon>Alphaproteobacteria</taxon>
        <taxon>Sphingomonadales</taxon>
        <taxon>Sphingomonadaceae</taxon>
        <taxon>Sphingobium</taxon>
    </lineage>
</organism>